<name>A0A101ILB3_9EURY</name>
<feature type="transmembrane region" description="Helical" evidence="7">
    <location>
        <begin position="393"/>
        <end position="414"/>
    </location>
</feature>
<dbReference type="PIRSF" id="PIRSF006603">
    <property type="entry name" value="DinF"/>
    <property type="match status" value="1"/>
</dbReference>
<evidence type="ECO:0000313" key="8">
    <source>
        <dbReference type="EMBL" id="KUK97325.1"/>
    </source>
</evidence>
<feature type="transmembrane region" description="Helical" evidence="7">
    <location>
        <begin position="326"/>
        <end position="349"/>
    </location>
</feature>
<sequence length="465" mass="50297">MMAGTNSWLTEGPIQKNLILLTIPMVFGTISMVIFNLADTYFVGWLGTDQLAAISFTYPVVLFVNSFAHAVAIGASAVISHTIGEGDHDKVKRLTADSLLLSMIFVSFIVPLGLFTIDPLFHILGASSEVMNYIRQYMIIWYFGVIFVVTPMVATNAIRASGNTKTPALIMIFAASVNIILDPILIFGLGPFPRLEIAGAALATVIARATTLVLAVYFLYYKERMLTVEIPSFDSALSSWKQVLYIGLPNAGVMIITPLAAGVITSIVAGYGSDTVAGFGVATRIDSFALMVIMALASVMGPFVGQNWGASRFDRIRSGIRFSYQFSLSWGLFMFLLLSIFGDAIGSIFSDDPGVISVAGLYLSIVPIGYGLYGILFIATTAMSVLKKPMESAILTIIQTFVLYIPLAYIGSSIFGLRGVFFALPVSHLISAVIASYLVNHIIIFREGMTKTVIERNIVLAEAKN</sequence>
<proteinExistence type="predicted"/>
<dbReference type="InterPro" id="IPR002528">
    <property type="entry name" value="MATE_fam"/>
</dbReference>
<feature type="transmembrane region" description="Helical" evidence="7">
    <location>
        <begin position="18"/>
        <end position="38"/>
    </location>
</feature>
<feature type="transmembrane region" description="Helical" evidence="7">
    <location>
        <begin position="242"/>
        <end position="268"/>
    </location>
</feature>
<dbReference type="Pfam" id="PF01554">
    <property type="entry name" value="MatE"/>
    <property type="match status" value="2"/>
</dbReference>
<keyword evidence="3" id="KW-1003">Cell membrane</keyword>
<evidence type="ECO:0000256" key="3">
    <source>
        <dbReference type="ARBA" id="ARBA00022475"/>
    </source>
</evidence>
<dbReference type="PANTHER" id="PTHR43549">
    <property type="entry name" value="MULTIDRUG RESISTANCE PROTEIN YPNP-RELATED"/>
    <property type="match status" value="1"/>
</dbReference>
<keyword evidence="2" id="KW-0813">Transport</keyword>
<dbReference type="NCBIfam" id="TIGR00797">
    <property type="entry name" value="matE"/>
    <property type="match status" value="1"/>
</dbReference>
<protein>
    <submittedName>
        <fullName evidence="8">MATE efflux family protein</fullName>
    </submittedName>
</protein>
<evidence type="ECO:0000256" key="4">
    <source>
        <dbReference type="ARBA" id="ARBA00022692"/>
    </source>
</evidence>
<comment type="subcellular location">
    <subcellularLocation>
        <location evidence="1">Cell membrane</location>
        <topology evidence="1">Multi-pass membrane protein</topology>
    </subcellularLocation>
</comment>
<evidence type="ECO:0000256" key="5">
    <source>
        <dbReference type="ARBA" id="ARBA00022989"/>
    </source>
</evidence>
<organism evidence="8 9">
    <name type="scientific">Methanothrix harundinacea</name>
    <dbReference type="NCBI Taxonomy" id="301375"/>
    <lineage>
        <taxon>Archaea</taxon>
        <taxon>Methanobacteriati</taxon>
        <taxon>Methanobacteriota</taxon>
        <taxon>Stenosarchaea group</taxon>
        <taxon>Methanomicrobia</taxon>
        <taxon>Methanotrichales</taxon>
        <taxon>Methanotrichaceae</taxon>
        <taxon>Methanothrix</taxon>
    </lineage>
</organism>
<dbReference type="CDD" id="cd13149">
    <property type="entry name" value="MATE_like_2"/>
    <property type="match status" value="1"/>
</dbReference>
<keyword evidence="5 7" id="KW-1133">Transmembrane helix</keyword>
<feature type="transmembrane region" description="Helical" evidence="7">
    <location>
        <begin position="288"/>
        <end position="305"/>
    </location>
</feature>
<evidence type="ECO:0000256" key="1">
    <source>
        <dbReference type="ARBA" id="ARBA00004651"/>
    </source>
</evidence>
<comment type="caution">
    <text evidence="8">The sequence shown here is derived from an EMBL/GenBank/DDBJ whole genome shotgun (WGS) entry which is preliminary data.</text>
</comment>
<dbReference type="Proteomes" id="UP000053961">
    <property type="component" value="Unassembled WGS sequence"/>
</dbReference>
<evidence type="ECO:0000256" key="7">
    <source>
        <dbReference type="SAM" id="Phobius"/>
    </source>
</evidence>
<evidence type="ECO:0000256" key="6">
    <source>
        <dbReference type="ARBA" id="ARBA00023136"/>
    </source>
</evidence>
<reference evidence="9" key="1">
    <citation type="journal article" date="2015" name="MBio">
        <title>Genome-Resolved Metagenomic Analysis Reveals Roles for Candidate Phyla and Other Microbial Community Members in Biogeochemical Transformations in Oil Reservoirs.</title>
        <authorList>
            <person name="Hu P."/>
            <person name="Tom L."/>
            <person name="Singh A."/>
            <person name="Thomas B.C."/>
            <person name="Baker B.J."/>
            <person name="Piceno Y.M."/>
            <person name="Andersen G.L."/>
            <person name="Banfield J.F."/>
        </authorList>
    </citation>
    <scope>NUCLEOTIDE SEQUENCE [LARGE SCALE GENOMIC DNA]</scope>
</reference>
<dbReference type="InterPro" id="IPR048279">
    <property type="entry name" value="MdtK-like"/>
</dbReference>
<feature type="transmembrane region" description="Helical" evidence="7">
    <location>
        <begin position="58"/>
        <end position="79"/>
    </location>
</feature>
<dbReference type="GO" id="GO:0005886">
    <property type="term" value="C:plasma membrane"/>
    <property type="evidence" value="ECO:0007669"/>
    <property type="project" value="UniProtKB-SubCell"/>
</dbReference>
<evidence type="ECO:0000313" key="9">
    <source>
        <dbReference type="Proteomes" id="UP000053961"/>
    </source>
</evidence>
<accession>A0A101ILB3</accession>
<feature type="transmembrane region" description="Helical" evidence="7">
    <location>
        <begin position="99"/>
        <end position="117"/>
    </location>
</feature>
<dbReference type="EMBL" id="LGHB01000003">
    <property type="protein sequence ID" value="KUK97325.1"/>
    <property type="molecule type" value="Genomic_DNA"/>
</dbReference>
<feature type="transmembrane region" description="Helical" evidence="7">
    <location>
        <begin position="420"/>
        <end position="439"/>
    </location>
</feature>
<keyword evidence="6 7" id="KW-0472">Membrane</keyword>
<dbReference type="PANTHER" id="PTHR43549:SF3">
    <property type="entry name" value="MULTIDRUG RESISTANCE PROTEIN YPNP-RELATED"/>
    <property type="match status" value="1"/>
</dbReference>
<dbReference type="GO" id="GO:0042910">
    <property type="term" value="F:xenobiotic transmembrane transporter activity"/>
    <property type="evidence" value="ECO:0007669"/>
    <property type="project" value="InterPro"/>
</dbReference>
<feature type="transmembrane region" description="Helical" evidence="7">
    <location>
        <begin position="197"/>
        <end position="221"/>
    </location>
</feature>
<feature type="transmembrane region" description="Helical" evidence="7">
    <location>
        <begin position="137"/>
        <end position="158"/>
    </location>
</feature>
<keyword evidence="4 7" id="KW-0812">Transmembrane</keyword>
<dbReference type="GO" id="GO:0015297">
    <property type="term" value="F:antiporter activity"/>
    <property type="evidence" value="ECO:0007669"/>
    <property type="project" value="InterPro"/>
</dbReference>
<gene>
    <name evidence="8" type="ORF">XE07_0480</name>
</gene>
<dbReference type="AlphaFoldDB" id="A0A101ILB3"/>
<evidence type="ECO:0000256" key="2">
    <source>
        <dbReference type="ARBA" id="ARBA00022448"/>
    </source>
</evidence>
<dbReference type="InterPro" id="IPR052031">
    <property type="entry name" value="Membrane_Transporter-Flippase"/>
</dbReference>
<dbReference type="PATRIC" id="fig|301375.6.peg.399"/>
<feature type="transmembrane region" description="Helical" evidence="7">
    <location>
        <begin position="361"/>
        <end position="386"/>
    </location>
</feature>
<feature type="transmembrane region" description="Helical" evidence="7">
    <location>
        <begin position="170"/>
        <end position="191"/>
    </location>
</feature>